<dbReference type="OrthoDB" id="197882at2"/>
<evidence type="ECO:0000313" key="2">
    <source>
        <dbReference type="EMBL" id="TSJ78839.1"/>
    </source>
</evidence>
<dbReference type="RefSeq" id="WP_144229180.1">
    <property type="nucleotide sequence ID" value="NZ_CBCRVV010000023.1"/>
</dbReference>
<organism evidence="2 3">
    <name type="scientific">Rariglobus hedericola</name>
    <dbReference type="NCBI Taxonomy" id="2597822"/>
    <lineage>
        <taxon>Bacteria</taxon>
        <taxon>Pseudomonadati</taxon>
        <taxon>Verrucomicrobiota</taxon>
        <taxon>Opitutia</taxon>
        <taxon>Opitutales</taxon>
        <taxon>Opitutaceae</taxon>
        <taxon>Rariglobus</taxon>
    </lineage>
</organism>
<protein>
    <submittedName>
        <fullName evidence="2">Uncharacterized protein</fullName>
    </submittedName>
</protein>
<dbReference type="Proteomes" id="UP000315648">
    <property type="component" value="Unassembled WGS sequence"/>
</dbReference>
<evidence type="ECO:0000313" key="3">
    <source>
        <dbReference type="Proteomes" id="UP000315648"/>
    </source>
</evidence>
<keyword evidence="3" id="KW-1185">Reference proteome</keyword>
<name>A0A556QQD1_9BACT</name>
<feature type="chain" id="PRO_5021937998" evidence="1">
    <location>
        <begin position="24"/>
        <end position="211"/>
    </location>
</feature>
<proteinExistence type="predicted"/>
<dbReference type="EMBL" id="VMBG01000001">
    <property type="protein sequence ID" value="TSJ78839.1"/>
    <property type="molecule type" value="Genomic_DNA"/>
</dbReference>
<evidence type="ECO:0000256" key="1">
    <source>
        <dbReference type="SAM" id="SignalP"/>
    </source>
</evidence>
<gene>
    <name evidence="2" type="ORF">FPL22_05905</name>
</gene>
<feature type="signal peptide" evidence="1">
    <location>
        <begin position="1"/>
        <end position="23"/>
    </location>
</feature>
<dbReference type="AlphaFoldDB" id="A0A556QQD1"/>
<comment type="caution">
    <text evidence="2">The sequence shown here is derived from an EMBL/GenBank/DDBJ whole genome shotgun (WGS) entry which is preliminary data.</text>
</comment>
<sequence>MKPLACLALLGVITSLVVAPAIAQPTPPAAPAPVEVLDVKFNSVRINSGTWYETEVQVQPRGGVAADNRQFVNRVKVTLSVGVFSVKAPAGSKIPDTYYRASAEAVAVEANGGRTLYRFYLPPEIVKRDQITGDLRYYLVELSVDGKPLPLGKNQFPVSTLSKPEYVESFRSKVSSEAGANEGILLPQYLTPFAFDNSRQAPSYIRIETTR</sequence>
<keyword evidence="1" id="KW-0732">Signal</keyword>
<reference evidence="2 3" key="1">
    <citation type="submission" date="2019-07" db="EMBL/GenBank/DDBJ databases">
        <title>Description of 53C-WASEF.</title>
        <authorList>
            <person name="Pitt A."/>
            <person name="Hahn M.W."/>
        </authorList>
    </citation>
    <scope>NUCLEOTIDE SEQUENCE [LARGE SCALE GENOMIC DNA]</scope>
    <source>
        <strain evidence="2 3">53C-WASEF</strain>
    </source>
</reference>
<accession>A0A556QQD1</accession>